<feature type="domain" description="THAP4-like heme-binding" evidence="1">
    <location>
        <begin position="8"/>
        <end position="67"/>
    </location>
</feature>
<dbReference type="Proteomes" id="UP000277928">
    <property type="component" value="Unassembled WGS sequence"/>
</dbReference>
<gene>
    <name evidence="2" type="ORF">NLS_LOCUS250</name>
</gene>
<keyword evidence="3" id="KW-1185">Reference proteome</keyword>
<name>A0A3P6S143_LITSI</name>
<dbReference type="InterPro" id="IPR014878">
    <property type="entry name" value="THAP4-like_heme-bd"/>
</dbReference>
<reference evidence="2 3" key="1">
    <citation type="submission" date="2018-08" db="EMBL/GenBank/DDBJ databases">
        <authorList>
            <person name="Laetsch R D."/>
            <person name="Stevens L."/>
            <person name="Kumar S."/>
            <person name="Blaxter L. M."/>
        </authorList>
    </citation>
    <scope>NUCLEOTIDE SEQUENCE [LARGE SCALE GENOMIC DNA]</scope>
</reference>
<accession>A0A3P6S143</accession>
<dbReference type="InterPro" id="IPR012674">
    <property type="entry name" value="Calycin"/>
</dbReference>
<dbReference type="Pfam" id="PF08768">
    <property type="entry name" value="THAP4_heme-bd"/>
    <property type="match status" value="1"/>
</dbReference>
<evidence type="ECO:0000259" key="1">
    <source>
        <dbReference type="Pfam" id="PF08768"/>
    </source>
</evidence>
<evidence type="ECO:0000313" key="3">
    <source>
        <dbReference type="Proteomes" id="UP000277928"/>
    </source>
</evidence>
<sequence>MGSLGCEAKEMHKEYGFLSVVDNSGTNLISLNTVMSNGFITLEEGDEDDLSIKLRMKQIGRISFSHDLPVLRDI</sequence>
<dbReference type="AlphaFoldDB" id="A0A3P6S143"/>
<dbReference type="EMBL" id="UYRX01000005">
    <property type="protein sequence ID" value="VDK67916.1"/>
    <property type="molecule type" value="Genomic_DNA"/>
</dbReference>
<protein>
    <recommendedName>
        <fullName evidence="1">THAP4-like heme-binding domain-containing protein</fullName>
    </recommendedName>
</protein>
<organism evidence="2 3">
    <name type="scientific">Litomosoides sigmodontis</name>
    <name type="common">Filarial nematode worm</name>
    <dbReference type="NCBI Taxonomy" id="42156"/>
    <lineage>
        <taxon>Eukaryota</taxon>
        <taxon>Metazoa</taxon>
        <taxon>Ecdysozoa</taxon>
        <taxon>Nematoda</taxon>
        <taxon>Chromadorea</taxon>
        <taxon>Rhabditida</taxon>
        <taxon>Spirurina</taxon>
        <taxon>Spiruromorpha</taxon>
        <taxon>Filarioidea</taxon>
        <taxon>Onchocercidae</taxon>
        <taxon>Litomosoides</taxon>
    </lineage>
</organism>
<proteinExistence type="predicted"/>
<evidence type="ECO:0000313" key="2">
    <source>
        <dbReference type="EMBL" id="VDK67916.1"/>
    </source>
</evidence>
<dbReference type="Gene3D" id="2.40.128.20">
    <property type="match status" value="1"/>
</dbReference>
<dbReference type="OrthoDB" id="58529at2759"/>
<dbReference type="SUPFAM" id="SSF50814">
    <property type="entry name" value="Lipocalins"/>
    <property type="match status" value="1"/>
</dbReference>